<dbReference type="eggNOG" id="ENOG502RR4E">
    <property type="taxonomic scope" value="Eukaryota"/>
</dbReference>
<dbReference type="GO" id="GO:0005634">
    <property type="term" value="C:nucleus"/>
    <property type="evidence" value="ECO:0000318"/>
    <property type="project" value="GO_Central"/>
</dbReference>
<dbReference type="SUPFAM" id="SSF46785">
    <property type="entry name" value="Winged helix' DNA-binding domain"/>
    <property type="match status" value="1"/>
</dbReference>
<dbReference type="Gene3D" id="1.10.10.10">
    <property type="entry name" value="Winged helix-like DNA-binding domain superfamily/Winged helix DNA-binding domain"/>
    <property type="match status" value="1"/>
</dbReference>
<organism evidence="2 3">
    <name type="scientific">Lepisosteus oculatus</name>
    <name type="common">Spotted gar</name>
    <dbReference type="NCBI Taxonomy" id="7918"/>
    <lineage>
        <taxon>Eukaryota</taxon>
        <taxon>Metazoa</taxon>
        <taxon>Chordata</taxon>
        <taxon>Craniata</taxon>
        <taxon>Vertebrata</taxon>
        <taxon>Euteleostomi</taxon>
        <taxon>Actinopterygii</taxon>
        <taxon>Neopterygii</taxon>
        <taxon>Holostei</taxon>
        <taxon>Semionotiformes</taxon>
        <taxon>Lepisosteidae</taxon>
        <taxon>Lepisosteus</taxon>
    </lineage>
</organism>
<dbReference type="InterPro" id="IPR036390">
    <property type="entry name" value="WH_DNA-bd_sf"/>
</dbReference>
<dbReference type="PANTHER" id="PTHR11949">
    <property type="entry name" value="INTERFERON REGULATORY FACTOR"/>
    <property type="match status" value="1"/>
</dbReference>
<dbReference type="GO" id="GO:0002376">
    <property type="term" value="P:immune system process"/>
    <property type="evidence" value="ECO:0000318"/>
    <property type="project" value="GO_Central"/>
</dbReference>
<dbReference type="Ensembl" id="ENSLOCT00000001342.1">
    <property type="protein sequence ID" value="ENSLOCP00000001337.1"/>
    <property type="gene ID" value="ENSLOCG00000001187.1"/>
</dbReference>
<proteinExistence type="predicted"/>
<dbReference type="GO" id="GO:0045893">
    <property type="term" value="P:positive regulation of DNA-templated transcription"/>
    <property type="evidence" value="ECO:0007669"/>
    <property type="project" value="UniProtKB-ARBA"/>
</dbReference>
<dbReference type="SMART" id="SM00348">
    <property type="entry name" value="IRF"/>
    <property type="match status" value="1"/>
</dbReference>
<sequence>QAWAEFKGKLRAGQKDDPACWKTRLRCALNKSPEFSEVRDRSQLDISEPYKVYRLVPLSDSEGFGGITERSPGGRGFPGRRLRTPAAGLLDETPVPPADVSSSSTELLTVPHLSLSPLSVCQSGGWANRLTDEGILVNCALSPAAVNEIEVNFRIETSPHITALPSLLVSVLYGGEEVLRREVQSRDVRIAYSPSHCPSSPPSSLAPLAVSDTERISLPEPSAVEDPSRRSALMALLPYLERGIMLASTNGGIHVQRFCQGRVFWTGPTLHMENHAPRKLERTPNPVTLFDRQAFRQVMIVMTDEGGSPPQYKVTLCFGEELTDSDNCADKLITVQV</sequence>
<dbReference type="PANTHER" id="PTHR11949:SF26">
    <property type="entry name" value="INTERFERON REGULATORY FACTOR 9"/>
    <property type="match status" value="1"/>
</dbReference>
<accession>W5LYY0</accession>
<dbReference type="InterPro" id="IPR019471">
    <property type="entry name" value="Interferon_reg_factor-3"/>
</dbReference>
<reference evidence="3" key="1">
    <citation type="submission" date="2011-12" db="EMBL/GenBank/DDBJ databases">
        <title>The Draft Genome of Lepisosteus oculatus.</title>
        <authorList>
            <consortium name="The Broad Institute Genome Assembly &amp; Analysis Group"/>
            <consortium name="Computational R&amp;D Group"/>
            <consortium name="and Sequencing Platform"/>
            <person name="Di Palma F."/>
            <person name="Alfoldi J."/>
            <person name="Johnson J."/>
            <person name="Berlin A."/>
            <person name="Gnerre S."/>
            <person name="Jaffe D."/>
            <person name="MacCallum I."/>
            <person name="Young S."/>
            <person name="Walker B.J."/>
            <person name="Lander E.S."/>
            <person name="Lindblad-Toh K."/>
        </authorList>
    </citation>
    <scope>NUCLEOTIDE SEQUENCE [LARGE SCALE GENOMIC DNA]</scope>
</reference>
<dbReference type="InterPro" id="IPR036388">
    <property type="entry name" value="WH-like_DNA-bd_sf"/>
</dbReference>
<dbReference type="OMA" id="WIIEQVS"/>
<keyword evidence="3" id="KW-1185">Reference proteome</keyword>
<dbReference type="AlphaFoldDB" id="W5LYY0"/>
<evidence type="ECO:0000313" key="3">
    <source>
        <dbReference type="Proteomes" id="UP000018468"/>
    </source>
</evidence>
<dbReference type="SUPFAM" id="SSF49879">
    <property type="entry name" value="SMAD/FHA domain"/>
    <property type="match status" value="1"/>
</dbReference>
<dbReference type="Bgee" id="ENSLOCG00000001187">
    <property type="expression patterns" value="Expressed in zone of skin and 13 other cell types or tissues"/>
</dbReference>
<dbReference type="FunFam" id="2.60.200.10:FF:000019">
    <property type="entry name" value="Interferon regulatory factor 9"/>
    <property type="match status" value="1"/>
</dbReference>
<dbReference type="InterPro" id="IPR001346">
    <property type="entry name" value="Interferon_reg_fact_DNA-bd_dom"/>
</dbReference>
<name>W5LYY0_LEPOC</name>
<dbReference type="Pfam" id="PF00605">
    <property type="entry name" value="IRF"/>
    <property type="match status" value="1"/>
</dbReference>
<dbReference type="GO" id="GO:0000978">
    <property type="term" value="F:RNA polymerase II cis-regulatory region sequence-specific DNA binding"/>
    <property type="evidence" value="ECO:0000318"/>
    <property type="project" value="GO_Central"/>
</dbReference>
<dbReference type="STRING" id="7918.ENSLOCP00000001337"/>
<dbReference type="SMART" id="SM01243">
    <property type="entry name" value="IRF-3"/>
    <property type="match status" value="1"/>
</dbReference>
<dbReference type="Pfam" id="PF10401">
    <property type="entry name" value="IRF-3"/>
    <property type="match status" value="1"/>
</dbReference>
<dbReference type="PROSITE" id="PS51507">
    <property type="entry name" value="IRF_2"/>
    <property type="match status" value="1"/>
</dbReference>
<reference evidence="2" key="2">
    <citation type="submission" date="2025-08" db="UniProtKB">
        <authorList>
            <consortium name="Ensembl"/>
        </authorList>
    </citation>
    <scope>IDENTIFICATION</scope>
</reference>
<evidence type="ECO:0000313" key="2">
    <source>
        <dbReference type="Ensembl" id="ENSLOCP00000001337.1"/>
    </source>
</evidence>
<reference evidence="2" key="3">
    <citation type="submission" date="2025-09" db="UniProtKB">
        <authorList>
            <consortium name="Ensembl"/>
        </authorList>
    </citation>
    <scope>IDENTIFICATION</scope>
</reference>
<protein>
    <submittedName>
        <fullName evidence="2">Interferon regulatory factor 9</fullName>
    </submittedName>
</protein>
<feature type="domain" description="IRF tryptophan pentad repeat" evidence="1">
    <location>
        <begin position="1"/>
        <end position="57"/>
    </location>
</feature>
<dbReference type="Gene3D" id="2.60.200.10">
    <property type="match status" value="1"/>
</dbReference>
<dbReference type="GO" id="GO:0006357">
    <property type="term" value="P:regulation of transcription by RNA polymerase II"/>
    <property type="evidence" value="ECO:0000318"/>
    <property type="project" value="GO_Central"/>
</dbReference>
<dbReference type="GO" id="GO:0000981">
    <property type="term" value="F:DNA-binding transcription factor activity, RNA polymerase II-specific"/>
    <property type="evidence" value="ECO:0000318"/>
    <property type="project" value="GO_Central"/>
</dbReference>
<dbReference type="InParanoid" id="W5LYY0"/>
<dbReference type="GeneTree" id="ENSGT00940000166207"/>
<dbReference type="InterPro" id="IPR017855">
    <property type="entry name" value="SMAD-like_dom_sf"/>
</dbReference>
<dbReference type="InterPro" id="IPR008984">
    <property type="entry name" value="SMAD_FHA_dom_sf"/>
</dbReference>
<evidence type="ECO:0000259" key="1">
    <source>
        <dbReference type="PROSITE" id="PS51507"/>
    </source>
</evidence>
<dbReference type="HOGENOM" id="CLU_031544_1_1_1"/>
<dbReference type="Proteomes" id="UP000018468">
    <property type="component" value="Unassembled WGS sequence"/>
</dbReference>